<accession>A0ABR3MU92</accession>
<keyword evidence="3 8" id="KW-0812">Transmembrane</keyword>
<dbReference type="SMART" id="SM00409">
    <property type="entry name" value="IG"/>
    <property type="match status" value="1"/>
</dbReference>
<evidence type="ECO:0000256" key="7">
    <source>
        <dbReference type="ARBA" id="ARBA00023180"/>
    </source>
</evidence>
<dbReference type="InterPro" id="IPR036179">
    <property type="entry name" value="Ig-like_dom_sf"/>
</dbReference>
<comment type="similarity">
    <text evidence="2">Belongs to the CD200R family.</text>
</comment>
<evidence type="ECO:0000256" key="6">
    <source>
        <dbReference type="ARBA" id="ARBA00023157"/>
    </source>
</evidence>
<evidence type="ECO:0000256" key="8">
    <source>
        <dbReference type="SAM" id="Phobius"/>
    </source>
</evidence>
<evidence type="ECO:0000313" key="12">
    <source>
        <dbReference type="Proteomes" id="UP001558613"/>
    </source>
</evidence>
<reference evidence="11 12" key="1">
    <citation type="submission" date="2023-09" db="EMBL/GenBank/DDBJ databases">
        <authorList>
            <person name="Wang M."/>
        </authorList>
    </citation>
    <scope>NUCLEOTIDE SEQUENCE [LARGE SCALE GENOMIC DNA]</scope>
    <source>
        <strain evidence="11">GT-2023</strain>
        <tissue evidence="11">Liver</tissue>
    </source>
</reference>
<evidence type="ECO:0000256" key="9">
    <source>
        <dbReference type="SAM" id="SignalP"/>
    </source>
</evidence>
<evidence type="ECO:0000256" key="1">
    <source>
        <dbReference type="ARBA" id="ARBA00004167"/>
    </source>
</evidence>
<dbReference type="Gene3D" id="2.60.40.10">
    <property type="entry name" value="Immunoglobulins"/>
    <property type="match status" value="1"/>
</dbReference>
<proteinExistence type="inferred from homology"/>
<feature type="chain" id="PRO_5046539989" description="Ig-like domain-containing protein" evidence="9">
    <location>
        <begin position="25"/>
        <end position="326"/>
    </location>
</feature>
<keyword evidence="5 8" id="KW-0472">Membrane</keyword>
<feature type="domain" description="Ig-like" evidence="10">
    <location>
        <begin position="39"/>
        <end position="144"/>
    </location>
</feature>
<feature type="signal peptide" evidence="9">
    <location>
        <begin position="1"/>
        <end position="24"/>
    </location>
</feature>
<keyword evidence="9" id="KW-0732">Signal</keyword>
<name>A0ABR3MU92_9TELE</name>
<keyword evidence="7" id="KW-0325">Glycoprotein</keyword>
<keyword evidence="12" id="KW-1185">Reference proteome</keyword>
<evidence type="ECO:0000313" key="11">
    <source>
        <dbReference type="EMBL" id="KAL1268194.1"/>
    </source>
</evidence>
<comment type="caution">
    <text evidence="11">The sequence shown here is derived from an EMBL/GenBank/DDBJ whole genome shotgun (WGS) entry which is preliminary data.</text>
</comment>
<dbReference type="Proteomes" id="UP001558613">
    <property type="component" value="Unassembled WGS sequence"/>
</dbReference>
<evidence type="ECO:0000259" key="10">
    <source>
        <dbReference type="PROSITE" id="PS50835"/>
    </source>
</evidence>
<dbReference type="PROSITE" id="PS50835">
    <property type="entry name" value="IG_LIKE"/>
    <property type="match status" value="1"/>
</dbReference>
<evidence type="ECO:0000256" key="5">
    <source>
        <dbReference type="ARBA" id="ARBA00023136"/>
    </source>
</evidence>
<organism evidence="11 12">
    <name type="scientific">Cirrhinus molitorella</name>
    <name type="common">mud carp</name>
    <dbReference type="NCBI Taxonomy" id="172907"/>
    <lineage>
        <taxon>Eukaryota</taxon>
        <taxon>Metazoa</taxon>
        <taxon>Chordata</taxon>
        <taxon>Craniata</taxon>
        <taxon>Vertebrata</taxon>
        <taxon>Euteleostomi</taxon>
        <taxon>Actinopterygii</taxon>
        <taxon>Neopterygii</taxon>
        <taxon>Teleostei</taxon>
        <taxon>Ostariophysi</taxon>
        <taxon>Cypriniformes</taxon>
        <taxon>Cyprinidae</taxon>
        <taxon>Labeoninae</taxon>
        <taxon>Labeonini</taxon>
        <taxon>Cirrhinus</taxon>
    </lineage>
</organism>
<evidence type="ECO:0000256" key="3">
    <source>
        <dbReference type="ARBA" id="ARBA00022692"/>
    </source>
</evidence>
<dbReference type="InterPro" id="IPR007110">
    <property type="entry name" value="Ig-like_dom"/>
</dbReference>
<dbReference type="InterPro" id="IPR003599">
    <property type="entry name" value="Ig_sub"/>
</dbReference>
<dbReference type="InterPro" id="IPR040012">
    <property type="entry name" value="CD200R"/>
</dbReference>
<keyword evidence="6" id="KW-1015">Disulfide bond</keyword>
<dbReference type="EMBL" id="JAYMGO010000009">
    <property type="protein sequence ID" value="KAL1268194.1"/>
    <property type="molecule type" value="Genomic_DNA"/>
</dbReference>
<dbReference type="InterPro" id="IPR013783">
    <property type="entry name" value="Ig-like_fold"/>
</dbReference>
<evidence type="ECO:0000256" key="2">
    <source>
        <dbReference type="ARBA" id="ARBA00008215"/>
    </source>
</evidence>
<protein>
    <recommendedName>
        <fullName evidence="10">Ig-like domain-containing protein</fullName>
    </recommendedName>
</protein>
<keyword evidence="4 8" id="KW-1133">Transmembrane helix</keyword>
<feature type="transmembrane region" description="Helical" evidence="8">
    <location>
        <begin position="246"/>
        <end position="267"/>
    </location>
</feature>
<sequence>MTHSWTLTVIVLLSIFMAKSQTRGDQDTVSHQNQASAIEKLTVFKEHTFISGNDVTLRCGNITDVKWNELIYIVWNISLQGKKCWLGLSPKLDNTCNDGKRLDNTSDGVSLFIPKISIEDEGSYSCDVSYKGGSYAINVSVSVSQISTRLENENSQMIAVCQATYKKTAPTLHWEPAFNHSSNRSSVKVGKSYMMENRVYLSDNLTINELTCVATYTSEFGSVQQNSTLKITQGLKDSKPSFQWKIIAISVGSVCFIIVSLVMVYILRRKLSDLSALKMLCCKSKISTPAEDKQPQPADVEEVEPYASYIQRVNSIYNSSAELFNA</sequence>
<dbReference type="SUPFAM" id="SSF48726">
    <property type="entry name" value="Immunoglobulin"/>
    <property type="match status" value="1"/>
</dbReference>
<dbReference type="PANTHER" id="PTHR21462">
    <property type="entry name" value="CELL SURFACE GLYCOPROTEIN OX2 RECEPTOR PRECURSOR"/>
    <property type="match status" value="1"/>
</dbReference>
<evidence type="ECO:0000256" key="4">
    <source>
        <dbReference type="ARBA" id="ARBA00022989"/>
    </source>
</evidence>
<comment type="subcellular location">
    <subcellularLocation>
        <location evidence="1">Membrane</location>
        <topology evidence="1">Single-pass membrane protein</topology>
    </subcellularLocation>
</comment>
<dbReference type="PANTHER" id="PTHR21462:SF2">
    <property type="entry name" value="CELL SURFACE GLYCOPROTEIN CD200 RECEPTOR 2"/>
    <property type="match status" value="1"/>
</dbReference>
<gene>
    <name evidence="11" type="ORF">QQF64_033557</name>
</gene>